<organism evidence="2 3">
    <name type="scientific">Trichodelitschia bisporula</name>
    <dbReference type="NCBI Taxonomy" id="703511"/>
    <lineage>
        <taxon>Eukaryota</taxon>
        <taxon>Fungi</taxon>
        <taxon>Dikarya</taxon>
        <taxon>Ascomycota</taxon>
        <taxon>Pezizomycotina</taxon>
        <taxon>Dothideomycetes</taxon>
        <taxon>Dothideomycetes incertae sedis</taxon>
        <taxon>Phaeotrichales</taxon>
        <taxon>Phaeotrichaceae</taxon>
        <taxon>Trichodelitschia</taxon>
    </lineage>
</organism>
<dbReference type="Proteomes" id="UP000799640">
    <property type="component" value="Unassembled WGS sequence"/>
</dbReference>
<dbReference type="PANTHER" id="PTHR36986">
    <property type="entry name" value="UPF0643 PROTEIN PB2B2.08"/>
    <property type="match status" value="1"/>
</dbReference>
<feature type="region of interest" description="Disordered" evidence="1">
    <location>
        <begin position="1"/>
        <end position="21"/>
    </location>
</feature>
<protein>
    <submittedName>
        <fullName evidence="2">Uncharacterized protein</fullName>
    </submittedName>
</protein>
<accession>A0A6G1I3C7</accession>
<evidence type="ECO:0000256" key="1">
    <source>
        <dbReference type="SAM" id="MobiDB-lite"/>
    </source>
</evidence>
<name>A0A6G1I3C7_9PEZI</name>
<gene>
    <name evidence="2" type="ORF">EJ06DRAFT_505621</name>
</gene>
<evidence type="ECO:0000313" key="3">
    <source>
        <dbReference type="Proteomes" id="UP000799640"/>
    </source>
</evidence>
<dbReference type="OrthoDB" id="2140489at2759"/>
<dbReference type="EMBL" id="ML996690">
    <property type="protein sequence ID" value="KAF2402681.1"/>
    <property type="molecule type" value="Genomic_DNA"/>
</dbReference>
<sequence length="264" mass="29008">MALQLEPKHITPPSTTIGATPPLTPPVEAASISILSPDLITTSSTALRFHAAAALQLTPLLTPTISSFFQLPTTVHRLITSPYNTPFHTQDLTPLPRASALLSLALTTLTPTRADYATAPYLESFNWPAVLALLRDLCTATQHVWTNTTFYTVIFRSTLKHKGAAYRTRLGELDEGSHVEAVASGGLLKYWFGDTDGERRNLATCIWHSRADAHRGGKGPGHARARRAAGEFYEGFEFSTWRLVVEDGTRGVRLEEWIEGEEGR</sequence>
<proteinExistence type="predicted"/>
<dbReference type="PANTHER" id="PTHR36986:SF1">
    <property type="entry name" value="UPF0643 PROTEIN PB2B2.08"/>
    <property type="match status" value="1"/>
</dbReference>
<keyword evidence="3" id="KW-1185">Reference proteome</keyword>
<dbReference type="AlphaFoldDB" id="A0A6G1I3C7"/>
<reference evidence="2" key="1">
    <citation type="journal article" date="2020" name="Stud. Mycol.">
        <title>101 Dothideomycetes genomes: a test case for predicting lifestyles and emergence of pathogens.</title>
        <authorList>
            <person name="Haridas S."/>
            <person name="Albert R."/>
            <person name="Binder M."/>
            <person name="Bloem J."/>
            <person name="Labutti K."/>
            <person name="Salamov A."/>
            <person name="Andreopoulos B."/>
            <person name="Baker S."/>
            <person name="Barry K."/>
            <person name="Bills G."/>
            <person name="Bluhm B."/>
            <person name="Cannon C."/>
            <person name="Castanera R."/>
            <person name="Culley D."/>
            <person name="Daum C."/>
            <person name="Ezra D."/>
            <person name="Gonzalez J."/>
            <person name="Henrissat B."/>
            <person name="Kuo A."/>
            <person name="Liang C."/>
            <person name="Lipzen A."/>
            <person name="Lutzoni F."/>
            <person name="Magnuson J."/>
            <person name="Mondo S."/>
            <person name="Nolan M."/>
            <person name="Ohm R."/>
            <person name="Pangilinan J."/>
            <person name="Park H.-J."/>
            <person name="Ramirez L."/>
            <person name="Alfaro M."/>
            <person name="Sun H."/>
            <person name="Tritt A."/>
            <person name="Yoshinaga Y."/>
            <person name="Zwiers L.-H."/>
            <person name="Turgeon B."/>
            <person name="Goodwin S."/>
            <person name="Spatafora J."/>
            <person name="Crous P."/>
            <person name="Grigoriev I."/>
        </authorList>
    </citation>
    <scope>NUCLEOTIDE SEQUENCE</scope>
    <source>
        <strain evidence="2">CBS 262.69</strain>
    </source>
</reference>
<evidence type="ECO:0000313" key="2">
    <source>
        <dbReference type="EMBL" id="KAF2402681.1"/>
    </source>
</evidence>